<sequence length="174" mass="18437">MNKNAENAIGGKKTLAALKMNNVHLGGGGEGLNNGDAKMANDIDVMMNLAGFNENDSNNVANATVLGPNSNDLGGFPIQSHNLVPTSSAVIPNGAFAATYQQQYPSSLMMNTNSFNNHPSPLVINDLNMQTRHAMQQQPQNYATLPSYSVAGGSDHSTTHMFSDDYTGSNCSIM</sequence>
<comment type="caution">
    <text evidence="1">The sequence shown here is derived from an EMBL/GenBank/DDBJ whole genome shotgun (WGS) entry which is preliminary data.</text>
</comment>
<dbReference type="Proteomes" id="UP001497480">
    <property type="component" value="Unassembled WGS sequence"/>
</dbReference>
<keyword evidence="2" id="KW-1185">Reference proteome</keyword>
<gene>
    <name evidence="1" type="ORF">LLUT_LOCUS21827</name>
</gene>
<organism evidence="1 2">
    <name type="scientific">Lupinus luteus</name>
    <name type="common">European yellow lupine</name>
    <dbReference type="NCBI Taxonomy" id="3873"/>
    <lineage>
        <taxon>Eukaryota</taxon>
        <taxon>Viridiplantae</taxon>
        <taxon>Streptophyta</taxon>
        <taxon>Embryophyta</taxon>
        <taxon>Tracheophyta</taxon>
        <taxon>Spermatophyta</taxon>
        <taxon>Magnoliopsida</taxon>
        <taxon>eudicotyledons</taxon>
        <taxon>Gunneridae</taxon>
        <taxon>Pentapetalae</taxon>
        <taxon>rosids</taxon>
        <taxon>fabids</taxon>
        <taxon>Fabales</taxon>
        <taxon>Fabaceae</taxon>
        <taxon>Papilionoideae</taxon>
        <taxon>50 kb inversion clade</taxon>
        <taxon>genistoids sensu lato</taxon>
        <taxon>core genistoids</taxon>
        <taxon>Genisteae</taxon>
        <taxon>Lupinus</taxon>
    </lineage>
</organism>
<proteinExistence type="predicted"/>
<accession>A0AAV1XGY8</accession>
<dbReference type="AlphaFoldDB" id="A0AAV1XGY8"/>
<name>A0AAV1XGY8_LUPLU</name>
<reference evidence="1 2" key="1">
    <citation type="submission" date="2024-03" db="EMBL/GenBank/DDBJ databases">
        <authorList>
            <person name="Martinez-Hernandez J."/>
        </authorList>
    </citation>
    <scope>NUCLEOTIDE SEQUENCE [LARGE SCALE GENOMIC DNA]</scope>
</reference>
<protein>
    <submittedName>
        <fullName evidence="1">Uncharacterized protein</fullName>
    </submittedName>
</protein>
<evidence type="ECO:0000313" key="1">
    <source>
        <dbReference type="EMBL" id="CAL0320767.1"/>
    </source>
</evidence>
<evidence type="ECO:0000313" key="2">
    <source>
        <dbReference type="Proteomes" id="UP001497480"/>
    </source>
</evidence>
<dbReference type="EMBL" id="CAXHTB010000015">
    <property type="protein sequence ID" value="CAL0320767.1"/>
    <property type="molecule type" value="Genomic_DNA"/>
</dbReference>